<name>A0A0E0BQB2_9ORYZ</name>
<feature type="region of interest" description="Disordered" evidence="1">
    <location>
        <begin position="1"/>
        <end position="24"/>
    </location>
</feature>
<proteinExistence type="predicted"/>
<dbReference type="AlphaFoldDB" id="A0A0E0BQB2"/>
<accession>A0A0E0BQB2</accession>
<reference evidence="2" key="2">
    <citation type="submission" date="2018-05" db="EMBL/GenBank/DDBJ databases">
        <title>OgluRS3 (Oryza glumaepatula Reference Sequence Version 3).</title>
        <authorList>
            <person name="Zhang J."/>
            <person name="Kudrna D."/>
            <person name="Lee S."/>
            <person name="Talag J."/>
            <person name="Welchert J."/>
            <person name="Wing R.A."/>
        </authorList>
    </citation>
    <scope>NUCLEOTIDE SEQUENCE [LARGE SCALE GENOMIC DNA]</scope>
</reference>
<protein>
    <submittedName>
        <fullName evidence="2">Uncharacterized protein</fullName>
    </submittedName>
</protein>
<organism evidence="2">
    <name type="scientific">Oryza glumipatula</name>
    <dbReference type="NCBI Taxonomy" id="40148"/>
    <lineage>
        <taxon>Eukaryota</taxon>
        <taxon>Viridiplantae</taxon>
        <taxon>Streptophyta</taxon>
        <taxon>Embryophyta</taxon>
        <taxon>Tracheophyta</taxon>
        <taxon>Spermatophyta</taxon>
        <taxon>Magnoliopsida</taxon>
        <taxon>Liliopsida</taxon>
        <taxon>Poales</taxon>
        <taxon>Poaceae</taxon>
        <taxon>BOP clade</taxon>
        <taxon>Oryzoideae</taxon>
        <taxon>Oryzeae</taxon>
        <taxon>Oryzinae</taxon>
        <taxon>Oryza</taxon>
    </lineage>
</organism>
<dbReference type="Gramene" id="OGLUM12G07000.1">
    <property type="protein sequence ID" value="OGLUM12G07000.1"/>
    <property type="gene ID" value="OGLUM12G07000"/>
</dbReference>
<sequence>MSVVSCSLAPVAGGETDPENTEKRLHQGGVHVGMSRRRRRGAATAWSCEFDGYGGSVELRAQRQLCKIQVGGCSGGVEPRGRRRYLSCADGRRRKPLLAVASSRSGRRRRTRLWYGSAGKKQLDVPLSMQLFVKNRG</sequence>
<evidence type="ECO:0000313" key="3">
    <source>
        <dbReference type="Proteomes" id="UP000026961"/>
    </source>
</evidence>
<reference evidence="2" key="1">
    <citation type="submission" date="2015-04" db="UniProtKB">
        <authorList>
            <consortium name="EnsemblPlants"/>
        </authorList>
    </citation>
    <scope>IDENTIFICATION</scope>
</reference>
<dbReference type="HOGENOM" id="CLU_1868311_0_0_1"/>
<dbReference type="Proteomes" id="UP000026961">
    <property type="component" value="Chromosome 12"/>
</dbReference>
<dbReference type="EnsemblPlants" id="OGLUM12G07000.1">
    <property type="protein sequence ID" value="OGLUM12G07000.1"/>
    <property type="gene ID" value="OGLUM12G07000"/>
</dbReference>
<keyword evidence="3" id="KW-1185">Reference proteome</keyword>
<evidence type="ECO:0000313" key="2">
    <source>
        <dbReference type="EnsemblPlants" id="OGLUM12G07000.1"/>
    </source>
</evidence>
<evidence type="ECO:0000256" key="1">
    <source>
        <dbReference type="SAM" id="MobiDB-lite"/>
    </source>
</evidence>